<keyword evidence="4" id="KW-0963">Cytoplasm</keyword>
<dbReference type="EMBL" id="CP078073">
    <property type="protein sequence ID" value="QXL90068.1"/>
    <property type="molecule type" value="Genomic_DNA"/>
</dbReference>
<dbReference type="GO" id="GO:0005737">
    <property type="term" value="C:cytoplasm"/>
    <property type="evidence" value="ECO:0007669"/>
    <property type="project" value="UniProtKB-SubCell"/>
</dbReference>
<evidence type="ECO:0000313" key="13">
    <source>
        <dbReference type="Proteomes" id="UP000693972"/>
    </source>
</evidence>
<dbReference type="Gene3D" id="3.40.50.300">
    <property type="entry name" value="P-loop containing nucleotide triphosphate hydrolases"/>
    <property type="match status" value="1"/>
</dbReference>
<dbReference type="GO" id="GO:0002949">
    <property type="term" value="P:tRNA threonylcarbamoyladenosine modification"/>
    <property type="evidence" value="ECO:0007669"/>
    <property type="project" value="InterPro"/>
</dbReference>
<dbReference type="InterPro" id="IPR003442">
    <property type="entry name" value="T6A_TsaE"/>
</dbReference>
<protein>
    <recommendedName>
        <fullName evidence="3">tRNA threonylcarbamoyladenosine biosynthesis protein TsaE</fullName>
    </recommendedName>
    <alternativeName>
        <fullName evidence="10">t(6)A37 threonylcarbamoyladenosine biosynthesis protein TsaE</fullName>
    </alternativeName>
</protein>
<evidence type="ECO:0000256" key="6">
    <source>
        <dbReference type="ARBA" id="ARBA00022723"/>
    </source>
</evidence>
<dbReference type="AlphaFoldDB" id="A0A975YHY8"/>
<evidence type="ECO:0000313" key="12">
    <source>
        <dbReference type="EMBL" id="QXL90068.1"/>
    </source>
</evidence>
<sequence>MIPLPQTDAPRLPDWPPVDTVVLPSPEATDALAARIARVVEAGDTLLLSGALGAGKTHLARALIRACLGNPNEPVPSPTFTLVQTYEGNAGTLWHADLYRLGAPEDVFELGLDDAMNGALDDAICLIEWPDRLAPDWPEGAALLHLSRQSDDTRGVTLHAAPDTPLAARLAQVLHP</sequence>
<evidence type="ECO:0000256" key="3">
    <source>
        <dbReference type="ARBA" id="ARBA00019010"/>
    </source>
</evidence>
<dbReference type="PANTHER" id="PTHR33540">
    <property type="entry name" value="TRNA THREONYLCARBAMOYLADENOSINE BIOSYNTHESIS PROTEIN TSAE"/>
    <property type="match status" value="1"/>
</dbReference>
<accession>A0A975YHY8</accession>
<dbReference type="GO" id="GO:0005524">
    <property type="term" value="F:ATP binding"/>
    <property type="evidence" value="ECO:0007669"/>
    <property type="project" value="UniProtKB-KW"/>
</dbReference>
<dbReference type="SUPFAM" id="SSF52540">
    <property type="entry name" value="P-loop containing nucleoside triphosphate hydrolases"/>
    <property type="match status" value="1"/>
</dbReference>
<dbReference type="InterPro" id="IPR027417">
    <property type="entry name" value="P-loop_NTPase"/>
</dbReference>
<keyword evidence="6" id="KW-0479">Metal-binding</keyword>
<comment type="subcellular location">
    <subcellularLocation>
        <location evidence="1">Cytoplasm</location>
    </subcellularLocation>
</comment>
<dbReference type="NCBIfam" id="TIGR00150">
    <property type="entry name" value="T6A_YjeE"/>
    <property type="match status" value="1"/>
</dbReference>
<evidence type="ECO:0000256" key="2">
    <source>
        <dbReference type="ARBA" id="ARBA00007599"/>
    </source>
</evidence>
<evidence type="ECO:0000256" key="1">
    <source>
        <dbReference type="ARBA" id="ARBA00004496"/>
    </source>
</evidence>
<evidence type="ECO:0000256" key="10">
    <source>
        <dbReference type="ARBA" id="ARBA00032441"/>
    </source>
</evidence>
<evidence type="ECO:0000256" key="9">
    <source>
        <dbReference type="ARBA" id="ARBA00022842"/>
    </source>
</evidence>
<evidence type="ECO:0000256" key="7">
    <source>
        <dbReference type="ARBA" id="ARBA00022741"/>
    </source>
</evidence>
<dbReference type="PANTHER" id="PTHR33540:SF2">
    <property type="entry name" value="TRNA THREONYLCARBAMOYLADENOSINE BIOSYNTHESIS PROTEIN TSAE"/>
    <property type="match status" value="1"/>
</dbReference>
<comment type="similarity">
    <text evidence="2">Belongs to the TsaE family.</text>
</comment>
<keyword evidence="5" id="KW-0819">tRNA processing</keyword>
<dbReference type="GO" id="GO:0046872">
    <property type="term" value="F:metal ion binding"/>
    <property type="evidence" value="ECO:0007669"/>
    <property type="project" value="UniProtKB-KW"/>
</dbReference>
<dbReference type="Pfam" id="PF02367">
    <property type="entry name" value="TsaE"/>
    <property type="match status" value="1"/>
</dbReference>
<evidence type="ECO:0000313" key="11">
    <source>
        <dbReference type="EMBL" id="MBY4893979.1"/>
    </source>
</evidence>
<keyword evidence="7" id="KW-0547">Nucleotide-binding</keyword>
<evidence type="ECO:0000256" key="8">
    <source>
        <dbReference type="ARBA" id="ARBA00022840"/>
    </source>
</evidence>
<keyword evidence="9" id="KW-0460">Magnesium</keyword>
<dbReference type="EMBL" id="JAIMBW010000001">
    <property type="protein sequence ID" value="MBY4893979.1"/>
    <property type="molecule type" value="Genomic_DNA"/>
</dbReference>
<gene>
    <name evidence="12" type="primary">tsaE</name>
    <name evidence="11" type="ORF">KUL25_14565</name>
    <name evidence="12" type="ORF">KUL25_14570</name>
</gene>
<proteinExistence type="inferred from homology"/>
<keyword evidence="8" id="KW-0067">ATP-binding</keyword>
<evidence type="ECO:0000256" key="5">
    <source>
        <dbReference type="ARBA" id="ARBA00022694"/>
    </source>
</evidence>
<keyword evidence="13" id="KW-1185">Reference proteome</keyword>
<dbReference type="Proteomes" id="UP000693972">
    <property type="component" value="Unassembled WGS sequence"/>
</dbReference>
<name>A0A975YHY8_9RHOB</name>
<organism evidence="12">
    <name type="scientific">Gymnodinialimonas phycosphaerae</name>
    <dbReference type="NCBI Taxonomy" id="2841589"/>
    <lineage>
        <taxon>Bacteria</taxon>
        <taxon>Pseudomonadati</taxon>
        <taxon>Pseudomonadota</taxon>
        <taxon>Alphaproteobacteria</taxon>
        <taxon>Rhodobacterales</taxon>
        <taxon>Paracoccaceae</taxon>
        <taxon>Gymnodinialimonas</taxon>
    </lineage>
</organism>
<evidence type="ECO:0000256" key="4">
    <source>
        <dbReference type="ARBA" id="ARBA00022490"/>
    </source>
</evidence>
<reference evidence="12 13" key="1">
    <citation type="submission" date="2021-07" db="EMBL/GenBank/DDBJ databases">
        <title>Karlodiniumbacter phycospheric gen. nov., sp. nov., a phycosphere bacterium isolated from karlodinium veneficum.</title>
        <authorList>
            <person name="Peng Y."/>
            <person name="Jiang L."/>
            <person name="Lee J."/>
        </authorList>
    </citation>
    <scope>NUCLEOTIDE SEQUENCE</scope>
    <source>
        <strain evidence="12 13">N5</strain>
    </source>
</reference>